<feature type="compositionally biased region" description="Basic and acidic residues" evidence="1">
    <location>
        <begin position="900"/>
        <end position="921"/>
    </location>
</feature>
<feature type="region of interest" description="Disordered" evidence="1">
    <location>
        <begin position="1"/>
        <end position="30"/>
    </location>
</feature>
<feature type="region of interest" description="Disordered" evidence="1">
    <location>
        <begin position="126"/>
        <end position="199"/>
    </location>
</feature>
<dbReference type="EMBL" id="OZ020098">
    <property type="protein sequence ID" value="CAK9270994.1"/>
    <property type="molecule type" value="Genomic_DNA"/>
</dbReference>
<feature type="compositionally biased region" description="Polar residues" evidence="1">
    <location>
        <begin position="133"/>
        <end position="153"/>
    </location>
</feature>
<feature type="compositionally biased region" description="Low complexity" evidence="1">
    <location>
        <begin position="885"/>
        <end position="896"/>
    </location>
</feature>
<protein>
    <submittedName>
        <fullName evidence="2">Uncharacterized protein</fullName>
    </submittedName>
</protein>
<feature type="region of interest" description="Disordered" evidence="1">
    <location>
        <begin position="1025"/>
        <end position="1078"/>
    </location>
</feature>
<proteinExistence type="predicted"/>
<feature type="compositionally biased region" description="Basic residues" evidence="1">
    <location>
        <begin position="1065"/>
        <end position="1078"/>
    </location>
</feature>
<accession>A0ABP0WVU5</accession>
<gene>
    <name evidence="2" type="ORF">CSSPJE1EN1_LOCUS16472</name>
</gene>
<evidence type="ECO:0000256" key="1">
    <source>
        <dbReference type="SAM" id="MobiDB-lite"/>
    </source>
</evidence>
<evidence type="ECO:0000313" key="3">
    <source>
        <dbReference type="Proteomes" id="UP001497444"/>
    </source>
</evidence>
<organism evidence="2 3">
    <name type="scientific">Sphagnum jensenii</name>
    <dbReference type="NCBI Taxonomy" id="128206"/>
    <lineage>
        <taxon>Eukaryota</taxon>
        <taxon>Viridiplantae</taxon>
        <taxon>Streptophyta</taxon>
        <taxon>Embryophyta</taxon>
        <taxon>Bryophyta</taxon>
        <taxon>Sphagnophytina</taxon>
        <taxon>Sphagnopsida</taxon>
        <taxon>Sphagnales</taxon>
        <taxon>Sphagnaceae</taxon>
        <taxon>Sphagnum</taxon>
    </lineage>
</organism>
<evidence type="ECO:0000313" key="2">
    <source>
        <dbReference type="EMBL" id="CAK9270994.1"/>
    </source>
</evidence>
<feature type="compositionally biased region" description="Polar residues" evidence="1">
    <location>
        <begin position="173"/>
        <end position="182"/>
    </location>
</feature>
<keyword evidence="3" id="KW-1185">Reference proteome</keyword>
<dbReference type="Proteomes" id="UP001497444">
    <property type="component" value="Chromosome 3"/>
</dbReference>
<name>A0ABP0WVU5_9BRYO</name>
<feature type="compositionally biased region" description="Basic and acidic residues" evidence="1">
    <location>
        <begin position="1034"/>
        <end position="1045"/>
    </location>
</feature>
<reference evidence="2" key="1">
    <citation type="submission" date="2024-02" db="EMBL/GenBank/DDBJ databases">
        <authorList>
            <consortium name="ELIXIR-Norway"/>
            <consortium name="Elixir Norway"/>
        </authorList>
    </citation>
    <scope>NUCLEOTIDE SEQUENCE</scope>
</reference>
<feature type="region of interest" description="Disordered" evidence="1">
    <location>
        <begin position="987"/>
        <end position="1006"/>
    </location>
</feature>
<feature type="region of interest" description="Disordered" evidence="1">
    <location>
        <begin position="883"/>
        <end position="966"/>
    </location>
</feature>
<sequence length="1078" mass="114097">MEESDPDPPLAGQSSSATSGDRVAGEEEEAECSGMEIAFAAWKRTGPPCNAQALSKFPSESKNVKVYMKRKAHNIAELNIFEAPLKKQKNVEILARAKDVEVGPLNLPSSMPLAIVVTDISQAMGTDDKTENASRNNQMEDTFSNPMSSSLCTTLPHPQLEERKSEIGKSPMEPTTLSASQMDRQRSGVEPMSSSVNGEEQVSTADLIQPEFRNVTVTPETSQVEVAALIVTNDQVAASMGPSDVKPVTAEGDQCEDASASRECLQSETTKLPVLLDSCANVHGDSLEAGLIQLELENGTDCAQANKSEVPALVVTDDQVAAASNGASRIELITAECDQCPTTSVRIEEAVTSVECLLQEASKPPVLVGACENMMNGGSEKVDFVQSESENVTVSPPEASKAVAAAVTRTDDDQAVDTNGHSEVEWVTVEVNQWPPNCTLVIDQASALRKCLRSAAKGQSWIGSSGNAHGALQEAGLIQSKSETIKPHYPESSKAVAAACNVPNDRVTLLNGPSKIVSVTAEVDQFATSSLGNQEVSAPVECMQWDAKQLPEMVNSCENVHGESQESSLIQLESENANVLLKASQPVAAAFIVTDCHAVAASNGHSKIELGTNQVDQSAISTTAGIKETIASSVECMQCEAELPVPANTYENVQGKPKEAGQIQLDLEHAKFLLEASKLVAAADVIVTDHQAAAAASNGPSEIVLGTGEVDQCATSCLQTKHTPASVECVQSEAKLQAPMGLCVSVPHDSQEGLKSIVTNPEILGGVNNPGIVSPVKPDSLSAPKAKRTPLTFPPLEACVVVGNHSAASGVLNTNLASPAAPVMSNVNSTVLLAKRSPLPPAAPVTSNVNSMVLLAKRSPLPIPVLRPPSLNSENFQVPSLENLSKQQKSSGMSSPKKPKIADINHPEENSDPDKDGEDSRSAVSEENVHLGNHRISGIRSARKGKLGRKEAQTGSPSFMTDTPVRHLNHTHCVQSEALETVRRSNGHLSDLHPDHEGVSSVRRPRSARKSYLCSKCMVLKKGHKCPLGGTGSKDGEGGFERQDSAVKASGPPAADPRPPQSTRLKLRLRVKPPMKKC</sequence>